<sequence>MTRTIGRPSRATGREDEEVGHRRETIHTSPLIDHRPFICIAQQRCRLDTSVRREEVGMRRQQGGWAGASHWSLLATPTTQGVDLFIHPLGQPYKLLHRQTESNIHPADSDTSLCLLLIDSRIASASAAEYDLGICPSAAPPSSCWTSLMD</sequence>
<reference evidence="2" key="1">
    <citation type="submission" date="2022-01" db="EMBL/GenBank/DDBJ databases">
        <authorList>
            <person name="King R."/>
        </authorList>
    </citation>
    <scope>NUCLEOTIDE SEQUENCE</scope>
</reference>
<dbReference type="AlphaFoldDB" id="A0A9P0HL45"/>
<evidence type="ECO:0000256" key="1">
    <source>
        <dbReference type="SAM" id="MobiDB-lite"/>
    </source>
</evidence>
<proteinExistence type="predicted"/>
<protein>
    <submittedName>
        <fullName evidence="2">Uncharacterized protein</fullName>
    </submittedName>
</protein>
<name>A0A9P0HL45_NEZVI</name>
<evidence type="ECO:0000313" key="3">
    <source>
        <dbReference type="Proteomes" id="UP001152798"/>
    </source>
</evidence>
<dbReference type="EMBL" id="OV725082">
    <property type="protein sequence ID" value="CAH1404625.1"/>
    <property type="molecule type" value="Genomic_DNA"/>
</dbReference>
<feature type="region of interest" description="Disordered" evidence="1">
    <location>
        <begin position="1"/>
        <end position="26"/>
    </location>
</feature>
<accession>A0A9P0HL45</accession>
<dbReference type="Proteomes" id="UP001152798">
    <property type="component" value="Chromosome 6"/>
</dbReference>
<keyword evidence="3" id="KW-1185">Reference proteome</keyword>
<gene>
    <name evidence="2" type="ORF">NEZAVI_LOCUS12998</name>
</gene>
<evidence type="ECO:0000313" key="2">
    <source>
        <dbReference type="EMBL" id="CAH1404625.1"/>
    </source>
</evidence>
<organism evidence="2 3">
    <name type="scientific">Nezara viridula</name>
    <name type="common">Southern green stink bug</name>
    <name type="synonym">Cimex viridulus</name>
    <dbReference type="NCBI Taxonomy" id="85310"/>
    <lineage>
        <taxon>Eukaryota</taxon>
        <taxon>Metazoa</taxon>
        <taxon>Ecdysozoa</taxon>
        <taxon>Arthropoda</taxon>
        <taxon>Hexapoda</taxon>
        <taxon>Insecta</taxon>
        <taxon>Pterygota</taxon>
        <taxon>Neoptera</taxon>
        <taxon>Paraneoptera</taxon>
        <taxon>Hemiptera</taxon>
        <taxon>Heteroptera</taxon>
        <taxon>Panheteroptera</taxon>
        <taxon>Pentatomomorpha</taxon>
        <taxon>Pentatomoidea</taxon>
        <taxon>Pentatomidae</taxon>
        <taxon>Pentatominae</taxon>
        <taxon>Nezara</taxon>
    </lineage>
</organism>